<proteinExistence type="predicted"/>
<reference evidence="2" key="1">
    <citation type="submission" date="2016-10" db="EMBL/GenBank/DDBJ databases">
        <authorList>
            <person name="Varghese N."/>
            <person name="Submissions S."/>
        </authorList>
    </citation>
    <scope>NUCLEOTIDE SEQUENCE [LARGE SCALE GENOMIC DNA]</scope>
    <source>
        <strain evidence="2">CDM_6</strain>
    </source>
</reference>
<organism evidence="1 2">
    <name type="scientific">Natrinema hispanicum</name>
    <dbReference type="NCBI Taxonomy" id="392421"/>
    <lineage>
        <taxon>Archaea</taxon>
        <taxon>Methanobacteriati</taxon>
        <taxon>Methanobacteriota</taxon>
        <taxon>Stenosarchaea group</taxon>
        <taxon>Halobacteria</taxon>
        <taxon>Halobacteriales</taxon>
        <taxon>Natrialbaceae</taxon>
        <taxon>Natrinema</taxon>
    </lineage>
</organism>
<dbReference type="EMBL" id="FOIC01000026">
    <property type="protein sequence ID" value="SEU00731.1"/>
    <property type="molecule type" value="Genomic_DNA"/>
</dbReference>
<accession>A0A1I0IW21</accession>
<dbReference type="Proteomes" id="UP000199320">
    <property type="component" value="Unassembled WGS sequence"/>
</dbReference>
<protein>
    <submittedName>
        <fullName evidence="1">Uncharacterized protein</fullName>
    </submittedName>
</protein>
<dbReference type="AlphaFoldDB" id="A0A1I0IW21"/>
<dbReference type="RefSeq" id="WP_092934899.1">
    <property type="nucleotide sequence ID" value="NZ_FOIC01000026.1"/>
</dbReference>
<keyword evidence="2" id="KW-1185">Reference proteome</keyword>
<dbReference type="STRING" id="392421.SAMN04488694_1264"/>
<evidence type="ECO:0000313" key="1">
    <source>
        <dbReference type="EMBL" id="SEU00731.1"/>
    </source>
</evidence>
<name>A0A1I0IW21_9EURY</name>
<sequence>MSNVNPDQLEQAAEDLEQVLEATENVDWANVPEISISDVAKWNQRLQYARKCAIAELEKQQTNA</sequence>
<evidence type="ECO:0000313" key="2">
    <source>
        <dbReference type="Proteomes" id="UP000199320"/>
    </source>
</evidence>
<gene>
    <name evidence="1" type="ORF">SAMN04488694_1264</name>
</gene>